<evidence type="ECO:0000313" key="6">
    <source>
        <dbReference type="Proteomes" id="UP000092649"/>
    </source>
</evidence>
<keyword evidence="6" id="KW-1185">Reference proteome</keyword>
<dbReference type="Proteomes" id="UP000092649">
    <property type="component" value="Unassembled WGS sequence"/>
</dbReference>
<organism evidence="5 6">
    <name type="scientific">Gallibacterium salpingitidis</name>
    <dbReference type="NCBI Taxonomy" id="505341"/>
    <lineage>
        <taxon>Bacteria</taxon>
        <taxon>Pseudomonadati</taxon>
        <taxon>Pseudomonadota</taxon>
        <taxon>Gammaproteobacteria</taxon>
        <taxon>Pasteurellales</taxon>
        <taxon>Pasteurellaceae</taxon>
        <taxon>Gallibacterium</taxon>
    </lineage>
</organism>
<dbReference type="HAMAP" id="MF_00528">
    <property type="entry name" value="Maf"/>
    <property type="match status" value="1"/>
</dbReference>
<keyword evidence="2 4" id="KW-0378">Hydrolase</keyword>
<dbReference type="OrthoDB" id="9807767at2"/>
<dbReference type="PANTHER" id="PTHR43213">
    <property type="entry name" value="BIFUNCTIONAL DTTP/UTP PYROPHOSPHATASE/METHYLTRANSFERASE PROTEIN-RELATED"/>
    <property type="match status" value="1"/>
</dbReference>
<dbReference type="GO" id="GO:0036218">
    <property type="term" value="F:dTTP diphosphatase activity"/>
    <property type="evidence" value="ECO:0007669"/>
    <property type="project" value="RHEA"/>
</dbReference>
<evidence type="ECO:0000256" key="3">
    <source>
        <dbReference type="ARBA" id="ARBA00023080"/>
    </source>
</evidence>
<keyword evidence="3 4" id="KW-0546">Nucleotide metabolism</keyword>
<gene>
    <name evidence="5" type="ORF">QS62_06325</name>
</gene>
<dbReference type="NCBIfam" id="TIGR00172">
    <property type="entry name" value="maf"/>
    <property type="match status" value="1"/>
</dbReference>
<dbReference type="AlphaFoldDB" id="A0A1A7NVP7"/>
<protein>
    <recommendedName>
        <fullName evidence="4">dTTP/UTP pyrophosphatase</fullName>
        <shortName evidence="4">dTTPase/UTPase</shortName>
        <ecNumber evidence="4">3.6.1.9</ecNumber>
    </recommendedName>
    <alternativeName>
        <fullName evidence="4">Nucleoside triphosphate pyrophosphatase</fullName>
    </alternativeName>
    <alternativeName>
        <fullName evidence="4">Nucleotide pyrophosphatase</fullName>
        <shortName evidence="4">Nucleotide PPase</shortName>
    </alternativeName>
</protein>
<dbReference type="PATRIC" id="fig|505341.3.peg.1271"/>
<evidence type="ECO:0000256" key="1">
    <source>
        <dbReference type="ARBA" id="ARBA00001968"/>
    </source>
</evidence>
<keyword evidence="4" id="KW-0963">Cytoplasm</keyword>
<dbReference type="CDD" id="cd00555">
    <property type="entry name" value="Maf"/>
    <property type="match status" value="1"/>
</dbReference>
<accession>A0A1A7NVP7</accession>
<dbReference type="InterPro" id="IPR003697">
    <property type="entry name" value="Maf-like"/>
</dbReference>
<feature type="site" description="Important for substrate specificity" evidence="4">
    <location>
        <position position="12"/>
    </location>
</feature>
<comment type="cofactor">
    <cofactor evidence="1 4">
        <name>a divalent metal cation</name>
        <dbReference type="ChEBI" id="CHEBI:60240"/>
    </cofactor>
</comment>
<dbReference type="RefSeq" id="WP_066107566.1">
    <property type="nucleotide sequence ID" value="NZ_JTJL01000027.1"/>
</dbReference>
<dbReference type="Pfam" id="PF02545">
    <property type="entry name" value="Maf"/>
    <property type="match status" value="1"/>
</dbReference>
<comment type="caution">
    <text evidence="5">The sequence shown here is derived from an EMBL/GenBank/DDBJ whole genome shotgun (WGS) entry which is preliminary data.</text>
</comment>
<comment type="caution">
    <text evidence="4">Lacks conserved residue(s) required for the propagation of feature annotation.</text>
</comment>
<dbReference type="EC" id="3.6.1.9" evidence="4"/>
<comment type="catalytic activity">
    <reaction evidence="4">
        <text>dTTP + H2O = dTMP + diphosphate + H(+)</text>
        <dbReference type="Rhea" id="RHEA:28534"/>
        <dbReference type="ChEBI" id="CHEBI:15377"/>
        <dbReference type="ChEBI" id="CHEBI:15378"/>
        <dbReference type="ChEBI" id="CHEBI:33019"/>
        <dbReference type="ChEBI" id="CHEBI:37568"/>
        <dbReference type="ChEBI" id="CHEBI:63528"/>
        <dbReference type="EC" id="3.6.1.9"/>
    </reaction>
</comment>
<sequence length="192" mass="21297">MKKIYLGSNSPRRLQLLQQLGLSVEVLKAEIDETPFPQEQAQDYVLRMANNKNQKIQQCYPNHYPLLTADTCIAFNKHIIGKPSSAEHAIEMLHSLSGKTHQVLTAIAIANQDQLLSHLQISEVTFKPLTDIEIKNYVATGEPLDKAGAYAIQGLAAAFISHLSGSYSGVMGLPLFETAELLQQFNFSLFKN</sequence>
<feature type="site" description="Important for substrate specificity" evidence="4">
    <location>
        <position position="153"/>
    </location>
</feature>
<dbReference type="GO" id="GO:0036221">
    <property type="term" value="F:UTP diphosphatase activity"/>
    <property type="evidence" value="ECO:0007669"/>
    <property type="project" value="RHEA"/>
</dbReference>
<comment type="subcellular location">
    <subcellularLocation>
        <location evidence="4">Cytoplasm</location>
    </subcellularLocation>
</comment>
<dbReference type="PIRSF" id="PIRSF006305">
    <property type="entry name" value="Maf"/>
    <property type="match status" value="1"/>
</dbReference>
<reference evidence="5 6" key="1">
    <citation type="submission" date="2014-11" db="EMBL/GenBank/DDBJ databases">
        <title>Pan-genome of Gallibacterium spp.</title>
        <authorList>
            <person name="Kudirkiene E."/>
            <person name="Bojesen A.M."/>
        </authorList>
    </citation>
    <scope>NUCLEOTIDE SEQUENCE [LARGE SCALE GENOMIC DNA]</scope>
    <source>
        <strain evidence="5 6">F150</strain>
    </source>
</reference>
<comment type="catalytic activity">
    <reaction evidence="4">
        <text>UTP + H2O = UMP + diphosphate + H(+)</text>
        <dbReference type="Rhea" id="RHEA:29395"/>
        <dbReference type="ChEBI" id="CHEBI:15377"/>
        <dbReference type="ChEBI" id="CHEBI:15378"/>
        <dbReference type="ChEBI" id="CHEBI:33019"/>
        <dbReference type="ChEBI" id="CHEBI:46398"/>
        <dbReference type="ChEBI" id="CHEBI:57865"/>
        <dbReference type="EC" id="3.6.1.9"/>
    </reaction>
</comment>
<comment type="similarity">
    <text evidence="4">Belongs to the Maf family. YhdE subfamily.</text>
</comment>
<name>A0A1A7NVP7_9PAST</name>
<dbReference type="GO" id="GO:0005737">
    <property type="term" value="C:cytoplasm"/>
    <property type="evidence" value="ECO:0007669"/>
    <property type="project" value="UniProtKB-SubCell"/>
</dbReference>
<dbReference type="SUPFAM" id="SSF52972">
    <property type="entry name" value="ITPase-like"/>
    <property type="match status" value="1"/>
</dbReference>
<feature type="active site" description="Proton acceptor" evidence="4">
    <location>
        <position position="70"/>
    </location>
</feature>
<feature type="site" description="Important for substrate specificity" evidence="4">
    <location>
        <position position="71"/>
    </location>
</feature>
<evidence type="ECO:0000256" key="4">
    <source>
        <dbReference type="HAMAP-Rule" id="MF_00528"/>
    </source>
</evidence>
<comment type="function">
    <text evidence="4">Nucleoside triphosphate pyrophosphatase that hydrolyzes dTTP and UTP. May have a dual role in cell division arrest and in preventing the incorporation of modified nucleotides into cellular nucleic acids.</text>
</comment>
<proteinExistence type="inferred from homology"/>
<dbReference type="Gene3D" id="3.90.950.10">
    <property type="match status" value="1"/>
</dbReference>
<dbReference type="PANTHER" id="PTHR43213:SF5">
    <property type="entry name" value="BIFUNCTIONAL DTTP_UTP PYROPHOSPHATASE_METHYLTRANSFERASE PROTEIN-RELATED"/>
    <property type="match status" value="1"/>
</dbReference>
<dbReference type="InterPro" id="IPR029001">
    <property type="entry name" value="ITPase-like_fam"/>
</dbReference>
<evidence type="ECO:0000256" key="2">
    <source>
        <dbReference type="ARBA" id="ARBA00022801"/>
    </source>
</evidence>
<dbReference type="GO" id="GO:0009117">
    <property type="term" value="P:nucleotide metabolic process"/>
    <property type="evidence" value="ECO:0007669"/>
    <property type="project" value="UniProtKB-KW"/>
</dbReference>
<dbReference type="EMBL" id="JTJL01000027">
    <property type="protein sequence ID" value="OBW94282.1"/>
    <property type="molecule type" value="Genomic_DNA"/>
</dbReference>
<evidence type="ECO:0000313" key="5">
    <source>
        <dbReference type="EMBL" id="OBW94282.1"/>
    </source>
</evidence>